<evidence type="ECO:0000256" key="1">
    <source>
        <dbReference type="PROSITE-ProRule" id="PRU00267"/>
    </source>
</evidence>
<feature type="region of interest" description="Disordered" evidence="2">
    <location>
        <begin position="409"/>
        <end position="433"/>
    </location>
</feature>
<keyword evidence="1" id="KW-0238">DNA-binding</keyword>
<dbReference type="GO" id="GO:0005634">
    <property type="term" value="C:nucleus"/>
    <property type="evidence" value="ECO:0007669"/>
    <property type="project" value="UniProtKB-UniRule"/>
</dbReference>
<dbReference type="CDD" id="cd00084">
    <property type="entry name" value="HMG-box_SF"/>
    <property type="match status" value="1"/>
</dbReference>
<dbReference type="AlphaFoldDB" id="A0AAD6WT00"/>
<feature type="DNA-binding region" description="HMG box" evidence="1">
    <location>
        <begin position="431"/>
        <end position="492"/>
    </location>
</feature>
<dbReference type="SUPFAM" id="SSF47095">
    <property type="entry name" value="HMG-box"/>
    <property type="match status" value="1"/>
</dbReference>
<feature type="compositionally biased region" description="Basic and acidic residues" evidence="2">
    <location>
        <begin position="422"/>
        <end position="433"/>
    </location>
</feature>
<proteinExistence type="predicted"/>
<dbReference type="EMBL" id="JARJCM010000282">
    <property type="protein sequence ID" value="KAJ7019839.1"/>
    <property type="molecule type" value="Genomic_DNA"/>
</dbReference>
<dbReference type="InterPro" id="IPR036910">
    <property type="entry name" value="HMG_box_dom_sf"/>
</dbReference>
<feature type="compositionally biased region" description="Polar residues" evidence="2">
    <location>
        <begin position="35"/>
        <end position="51"/>
    </location>
</feature>
<organism evidence="4 5">
    <name type="scientific">Mycena alexandri</name>
    <dbReference type="NCBI Taxonomy" id="1745969"/>
    <lineage>
        <taxon>Eukaryota</taxon>
        <taxon>Fungi</taxon>
        <taxon>Dikarya</taxon>
        <taxon>Basidiomycota</taxon>
        <taxon>Agaricomycotina</taxon>
        <taxon>Agaricomycetes</taxon>
        <taxon>Agaricomycetidae</taxon>
        <taxon>Agaricales</taxon>
        <taxon>Marasmiineae</taxon>
        <taxon>Mycenaceae</taxon>
        <taxon>Mycena</taxon>
    </lineage>
</organism>
<gene>
    <name evidence="4" type="ORF">C8F04DRAFT_1146512</name>
</gene>
<protein>
    <recommendedName>
        <fullName evidence="3">HMG box domain-containing protein</fullName>
    </recommendedName>
</protein>
<dbReference type="PROSITE" id="PS50118">
    <property type="entry name" value="HMG_BOX_2"/>
    <property type="match status" value="1"/>
</dbReference>
<name>A0AAD6WT00_9AGAR</name>
<evidence type="ECO:0000313" key="5">
    <source>
        <dbReference type="Proteomes" id="UP001218188"/>
    </source>
</evidence>
<evidence type="ECO:0000256" key="2">
    <source>
        <dbReference type="SAM" id="MobiDB-lite"/>
    </source>
</evidence>
<reference evidence="4" key="1">
    <citation type="submission" date="2023-03" db="EMBL/GenBank/DDBJ databases">
        <title>Massive genome expansion in bonnet fungi (Mycena s.s.) driven by repeated elements and novel gene families across ecological guilds.</title>
        <authorList>
            <consortium name="Lawrence Berkeley National Laboratory"/>
            <person name="Harder C.B."/>
            <person name="Miyauchi S."/>
            <person name="Viragh M."/>
            <person name="Kuo A."/>
            <person name="Thoen E."/>
            <person name="Andreopoulos B."/>
            <person name="Lu D."/>
            <person name="Skrede I."/>
            <person name="Drula E."/>
            <person name="Henrissat B."/>
            <person name="Morin E."/>
            <person name="Kohler A."/>
            <person name="Barry K."/>
            <person name="LaButti K."/>
            <person name="Morin E."/>
            <person name="Salamov A."/>
            <person name="Lipzen A."/>
            <person name="Mereny Z."/>
            <person name="Hegedus B."/>
            <person name="Baldrian P."/>
            <person name="Stursova M."/>
            <person name="Weitz H."/>
            <person name="Taylor A."/>
            <person name="Grigoriev I.V."/>
            <person name="Nagy L.G."/>
            <person name="Martin F."/>
            <person name="Kauserud H."/>
        </authorList>
    </citation>
    <scope>NUCLEOTIDE SEQUENCE</scope>
    <source>
        <strain evidence="4">CBHHK200</strain>
    </source>
</reference>
<dbReference type="GO" id="GO:0003677">
    <property type="term" value="F:DNA binding"/>
    <property type="evidence" value="ECO:0007669"/>
    <property type="project" value="UniProtKB-UniRule"/>
</dbReference>
<evidence type="ECO:0000259" key="3">
    <source>
        <dbReference type="PROSITE" id="PS50118"/>
    </source>
</evidence>
<dbReference type="Proteomes" id="UP001218188">
    <property type="component" value="Unassembled WGS sequence"/>
</dbReference>
<sequence>MSLTPGTPNPNPAEVPSDMSLTPSTPNPNPAEVQSDMSLTPSTPNPEPAQTVTSLSAQSSNLFQNAAGFNIIGGQFVSGDVHDHRTVSTSRSTDLSIPSLNIMDDSFSESEIYCNQLMRRRRGFPLYVPGPPGNLPAEYRRHGVAIGDVGSITPEGIFDFYFNIYLPADHPIDDNDVPENFYPLIPYASKSLTSLVYDPGDSVSTSSVQKFISPDEFPGGEFMFSCAAPQGAVLALPHGAHLKKLNYLEPVREYVAAQAESWYKHINGVRGRGLANGSLYLVTGCEKAPSWGIASFYGTSDPFQVAFTQSASSDSVLRYRWHGMHDHTGPSQHKRYDPSPIINGAPMNQTTFIHGLSISLGVGIWGKLFGKVGINDIMESQLGSSSGRVSQAPASSLFSSVLGFLGGRGSTGGSSHAGRGHRPNDGGDDHVNRPENAFLLFHRSILASAPPPLSANARGKEREADPKTTAQQWKALSPEEKAHWQALADADRPNVVLSDLPPIVKIFHPAEIINNYILEKVFAENMQIFKPCRLSFRPPGSQCNGRDVAR</sequence>
<accession>A0AAD6WT00</accession>
<feature type="region of interest" description="Disordered" evidence="2">
    <location>
        <begin position="1"/>
        <end position="51"/>
    </location>
</feature>
<dbReference type="Gene3D" id="1.10.30.10">
    <property type="entry name" value="High mobility group box domain"/>
    <property type="match status" value="1"/>
</dbReference>
<feature type="domain" description="HMG box" evidence="3">
    <location>
        <begin position="431"/>
        <end position="492"/>
    </location>
</feature>
<dbReference type="InterPro" id="IPR009071">
    <property type="entry name" value="HMG_box_dom"/>
</dbReference>
<comment type="caution">
    <text evidence="4">The sequence shown here is derived from an EMBL/GenBank/DDBJ whole genome shotgun (WGS) entry which is preliminary data.</text>
</comment>
<keyword evidence="1" id="KW-0539">Nucleus</keyword>
<evidence type="ECO:0000313" key="4">
    <source>
        <dbReference type="EMBL" id="KAJ7019839.1"/>
    </source>
</evidence>
<keyword evidence="5" id="KW-1185">Reference proteome</keyword>